<evidence type="ECO:0000259" key="11">
    <source>
        <dbReference type="Pfam" id="PF00905"/>
    </source>
</evidence>
<evidence type="ECO:0000256" key="5">
    <source>
        <dbReference type="ARBA" id="ARBA00022960"/>
    </source>
</evidence>
<sequence>TAYSPFGATPELGLSRQKYVLKLMKERGWLDKDGSRHKISDKEYTEAQNTELKFIADKTDIKAPHFVFYVLDKLYKKYGEEYVKSGGLNVKTTLDFEKQEEIQKIVQEELDEVSYLDVGNASVVAINPQTREILVMVGSRDYFDSENGGQFNVATSPTRQPGSSIKPLVYATALKQGYNASTVYMDVPTTFPAVDSGSKDYSPKNYDGKFRGPIQLRYALANSINITAVKTLKIVGVDSLLETAKDFGITSLNADQNYYGLSLALGGGEVSLLEMTNAFSVFASGGMFQEAQAIISISDKDGKTLDYSLSSPKKQVLDKGVAYVISDILSDNSARLLAFGPGNSLEFKTQQVAAKTGTTDDIRDNWTLGYTNNIAVGVWAGNNDNHAMNQQLASGVTGAAPIWHRSIDLFLDQENPAKFEKPDNISQAEVGTITGGLYVAGLEDSRREIFVKGTEPDVRSEMVIELEVCKKDGKIANDKCKDDGKSEKREYIKLTSLLPQWQESVDKWVEENYPKDKDEFKKFYPPTKESEYDGD</sequence>
<accession>A0A2H0R934</accession>
<dbReference type="Pfam" id="PF00905">
    <property type="entry name" value="Transpeptidase"/>
    <property type="match status" value="1"/>
</dbReference>
<keyword evidence="2" id="KW-1003">Cell membrane</keyword>
<keyword evidence="4" id="KW-0808">Transferase</keyword>
<evidence type="ECO:0000256" key="10">
    <source>
        <dbReference type="ARBA" id="ARBA00049902"/>
    </source>
</evidence>
<evidence type="ECO:0000256" key="6">
    <source>
        <dbReference type="ARBA" id="ARBA00022984"/>
    </source>
</evidence>
<comment type="caution">
    <text evidence="12">The sequence shown here is derived from an EMBL/GenBank/DDBJ whole genome shotgun (WGS) entry which is preliminary data.</text>
</comment>
<dbReference type="InterPro" id="IPR001460">
    <property type="entry name" value="PCN-bd_Tpept"/>
</dbReference>
<gene>
    <name evidence="12" type="ORF">COV24_04830</name>
</gene>
<comment type="subcellular location">
    <subcellularLocation>
        <location evidence="1">Membrane</location>
    </subcellularLocation>
</comment>
<dbReference type="InterPro" id="IPR050396">
    <property type="entry name" value="Glycosyltr_51/Transpeptidase"/>
</dbReference>
<dbReference type="AlphaFoldDB" id="A0A2H0R934"/>
<dbReference type="GO" id="GO:0008955">
    <property type="term" value="F:peptidoglycan glycosyltransferase activity"/>
    <property type="evidence" value="ECO:0007669"/>
    <property type="project" value="UniProtKB-EC"/>
</dbReference>
<protein>
    <recommendedName>
        <fullName evidence="9">peptidoglycan glycosyltransferase</fullName>
        <ecNumber evidence="9">2.4.99.28</ecNumber>
    </recommendedName>
</protein>
<dbReference type="SUPFAM" id="SSF56601">
    <property type="entry name" value="beta-lactamase/transpeptidase-like"/>
    <property type="match status" value="1"/>
</dbReference>
<dbReference type="Gene3D" id="3.40.710.10">
    <property type="entry name" value="DD-peptidase/beta-lactamase superfamily"/>
    <property type="match status" value="1"/>
</dbReference>
<evidence type="ECO:0000256" key="3">
    <source>
        <dbReference type="ARBA" id="ARBA00022676"/>
    </source>
</evidence>
<keyword evidence="6" id="KW-0573">Peptidoglycan synthesis</keyword>
<keyword evidence="7" id="KW-0472">Membrane</keyword>
<dbReference type="GO" id="GO:0008658">
    <property type="term" value="F:penicillin binding"/>
    <property type="evidence" value="ECO:0007669"/>
    <property type="project" value="InterPro"/>
</dbReference>
<dbReference type="GO" id="GO:0071555">
    <property type="term" value="P:cell wall organization"/>
    <property type="evidence" value="ECO:0007669"/>
    <property type="project" value="UniProtKB-KW"/>
</dbReference>
<organism evidence="12 13">
    <name type="scientific">candidate division WWE3 bacterium CG10_big_fil_rev_8_21_14_0_10_32_10</name>
    <dbReference type="NCBI Taxonomy" id="1975090"/>
    <lineage>
        <taxon>Bacteria</taxon>
        <taxon>Katanobacteria</taxon>
    </lineage>
</organism>
<dbReference type="GO" id="GO:0009252">
    <property type="term" value="P:peptidoglycan biosynthetic process"/>
    <property type="evidence" value="ECO:0007669"/>
    <property type="project" value="UniProtKB-KW"/>
</dbReference>
<evidence type="ECO:0000256" key="7">
    <source>
        <dbReference type="ARBA" id="ARBA00023136"/>
    </source>
</evidence>
<evidence type="ECO:0000313" key="13">
    <source>
        <dbReference type="Proteomes" id="UP000230214"/>
    </source>
</evidence>
<evidence type="ECO:0000313" key="12">
    <source>
        <dbReference type="EMBL" id="PIR43041.1"/>
    </source>
</evidence>
<proteinExistence type="predicted"/>
<evidence type="ECO:0000256" key="4">
    <source>
        <dbReference type="ARBA" id="ARBA00022679"/>
    </source>
</evidence>
<dbReference type="PANTHER" id="PTHR32282">
    <property type="entry name" value="BINDING PROTEIN TRANSPEPTIDASE, PUTATIVE-RELATED"/>
    <property type="match status" value="1"/>
</dbReference>
<keyword evidence="3" id="KW-0328">Glycosyltransferase</keyword>
<keyword evidence="8" id="KW-0961">Cell wall biogenesis/degradation</keyword>
<feature type="non-terminal residue" evidence="12">
    <location>
        <position position="1"/>
    </location>
</feature>
<evidence type="ECO:0000256" key="8">
    <source>
        <dbReference type="ARBA" id="ARBA00023316"/>
    </source>
</evidence>
<feature type="domain" description="Penicillin-binding protein transpeptidase" evidence="11">
    <location>
        <begin position="122"/>
        <end position="373"/>
    </location>
</feature>
<reference evidence="12 13" key="1">
    <citation type="submission" date="2017-09" db="EMBL/GenBank/DDBJ databases">
        <title>Depth-based differentiation of microbial function through sediment-hosted aquifers and enrichment of novel symbionts in the deep terrestrial subsurface.</title>
        <authorList>
            <person name="Probst A.J."/>
            <person name="Ladd B."/>
            <person name="Jarett J.K."/>
            <person name="Geller-Mcgrath D.E."/>
            <person name="Sieber C.M."/>
            <person name="Emerson J.B."/>
            <person name="Anantharaman K."/>
            <person name="Thomas B.C."/>
            <person name="Malmstrom R."/>
            <person name="Stieglmeier M."/>
            <person name="Klingl A."/>
            <person name="Woyke T."/>
            <person name="Ryan C.M."/>
            <person name="Banfield J.F."/>
        </authorList>
    </citation>
    <scope>NUCLEOTIDE SEQUENCE [LARGE SCALE GENOMIC DNA]</scope>
    <source>
        <strain evidence="12">CG10_big_fil_rev_8_21_14_0_10_32_10</strain>
    </source>
</reference>
<dbReference type="GO" id="GO:0016020">
    <property type="term" value="C:membrane"/>
    <property type="evidence" value="ECO:0007669"/>
    <property type="project" value="UniProtKB-SubCell"/>
</dbReference>
<dbReference type="EC" id="2.4.99.28" evidence="9"/>
<name>A0A2H0R934_UNCKA</name>
<dbReference type="GO" id="GO:0030288">
    <property type="term" value="C:outer membrane-bounded periplasmic space"/>
    <property type="evidence" value="ECO:0007669"/>
    <property type="project" value="TreeGrafter"/>
</dbReference>
<evidence type="ECO:0000256" key="9">
    <source>
        <dbReference type="ARBA" id="ARBA00044770"/>
    </source>
</evidence>
<keyword evidence="5" id="KW-0133">Cell shape</keyword>
<evidence type="ECO:0000256" key="1">
    <source>
        <dbReference type="ARBA" id="ARBA00004370"/>
    </source>
</evidence>
<dbReference type="InterPro" id="IPR012338">
    <property type="entry name" value="Beta-lactam/transpept-like"/>
</dbReference>
<dbReference type="PANTHER" id="PTHR32282:SF11">
    <property type="entry name" value="PENICILLIN-BINDING PROTEIN 1B"/>
    <property type="match status" value="1"/>
</dbReference>
<dbReference type="Proteomes" id="UP000230214">
    <property type="component" value="Unassembled WGS sequence"/>
</dbReference>
<dbReference type="EMBL" id="PCXU01000042">
    <property type="protein sequence ID" value="PIR43041.1"/>
    <property type="molecule type" value="Genomic_DNA"/>
</dbReference>
<evidence type="ECO:0000256" key="2">
    <source>
        <dbReference type="ARBA" id="ARBA00022475"/>
    </source>
</evidence>
<dbReference type="GO" id="GO:0008360">
    <property type="term" value="P:regulation of cell shape"/>
    <property type="evidence" value="ECO:0007669"/>
    <property type="project" value="UniProtKB-KW"/>
</dbReference>
<comment type="catalytic activity">
    <reaction evidence="10">
        <text>[GlcNAc-(1-&gt;4)-Mur2Ac(oyl-L-Ala-gamma-D-Glu-L-Lys-D-Ala-D-Ala)](n)-di-trans,octa-cis-undecaprenyl diphosphate + beta-D-GlcNAc-(1-&gt;4)-Mur2Ac(oyl-L-Ala-gamma-D-Glu-L-Lys-D-Ala-D-Ala)-di-trans,octa-cis-undecaprenyl diphosphate = [GlcNAc-(1-&gt;4)-Mur2Ac(oyl-L-Ala-gamma-D-Glu-L-Lys-D-Ala-D-Ala)](n+1)-di-trans,octa-cis-undecaprenyl diphosphate + di-trans,octa-cis-undecaprenyl diphosphate + H(+)</text>
        <dbReference type="Rhea" id="RHEA:23708"/>
        <dbReference type="Rhea" id="RHEA-COMP:9602"/>
        <dbReference type="Rhea" id="RHEA-COMP:9603"/>
        <dbReference type="ChEBI" id="CHEBI:15378"/>
        <dbReference type="ChEBI" id="CHEBI:58405"/>
        <dbReference type="ChEBI" id="CHEBI:60033"/>
        <dbReference type="ChEBI" id="CHEBI:78435"/>
        <dbReference type="EC" id="2.4.99.28"/>
    </reaction>
</comment>